<organism evidence="1">
    <name type="scientific">Thiolapillus brandeum</name>
    <dbReference type="NCBI Taxonomy" id="1076588"/>
    <lineage>
        <taxon>Bacteria</taxon>
        <taxon>Pseudomonadati</taxon>
        <taxon>Pseudomonadota</taxon>
        <taxon>Gammaproteobacteria</taxon>
        <taxon>Chromatiales</taxon>
        <taxon>Sedimenticolaceae</taxon>
        <taxon>Thiolapillus</taxon>
    </lineage>
</organism>
<name>A0A831RW16_9GAMM</name>
<gene>
    <name evidence="1" type="ORF">ENJ12_08360</name>
</gene>
<comment type="caution">
    <text evidence="1">The sequence shown here is derived from an EMBL/GenBank/DDBJ whole genome shotgun (WGS) entry which is preliminary data.</text>
</comment>
<dbReference type="GO" id="GO:0016491">
    <property type="term" value="F:oxidoreductase activity"/>
    <property type="evidence" value="ECO:0007669"/>
    <property type="project" value="InterPro"/>
</dbReference>
<sequence>MNADADVLSKIKHASEQDRQCRVVPDFSDIDPRLPFVPEVFTQLYHTSAYDLLNPEQKLRYNQLFGLRSNELFMVFEKGVTRQVIHQLKNARQESDPLLADCLEGMLVEESRHHAMFLDFNRRFLPQGYSNRGRCFTRDSRLETGVLLTLAKRPGLQPLLLWAVLVLEEFSTAYSRKLVSAETKLPGSLEPSYRRLHALHLQDEQRHVQLDSVLIRELMKNGNPLQRGMNAQLFRFFFRQVLNPRHSGPRVIRYLVMEYPELNRHLADMLRAVRKLGMDPGLQNIMNDSGQMPVTHALLAEYPGFRWY</sequence>
<dbReference type="Proteomes" id="UP000886339">
    <property type="component" value="Unassembled WGS sequence"/>
</dbReference>
<dbReference type="AlphaFoldDB" id="A0A831RW16"/>
<protein>
    <recommendedName>
        <fullName evidence="2">Diiron oxygenase</fullName>
    </recommendedName>
</protein>
<evidence type="ECO:0008006" key="2">
    <source>
        <dbReference type="Google" id="ProtNLM"/>
    </source>
</evidence>
<evidence type="ECO:0000313" key="1">
    <source>
        <dbReference type="EMBL" id="HEC06849.1"/>
    </source>
</evidence>
<proteinExistence type="predicted"/>
<dbReference type="InterPro" id="IPR012348">
    <property type="entry name" value="RNR-like"/>
</dbReference>
<dbReference type="SUPFAM" id="SSF47240">
    <property type="entry name" value="Ferritin-like"/>
    <property type="match status" value="1"/>
</dbReference>
<reference evidence="1" key="1">
    <citation type="journal article" date="2020" name="mSystems">
        <title>Genome- and Community-Level Interaction Insights into Carbon Utilization and Element Cycling Functions of Hydrothermarchaeota in Hydrothermal Sediment.</title>
        <authorList>
            <person name="Zhou Z."/>
            <person name="Liu Y."/>
            <person name="Xu W."/>
            <person name="Pan J."/>
            <person name="Luo Z.H."/>
            <person name="Li M."/>
        </authorList>
    </citation>
    <scope>NUCLEOTIDE SEQUENCE [LARGE SCALE GENOMIC DNA]</scope>
    <source>
        <strain evidence="1">HyVt-458</strain>
    </source>
</reference>
<dbReference type="InterPro" id="IPR009078">
    <property type="entry name" value="Ferritin-like_SF"/>
</dbReference>
<dbReference type="InterPro" id="IPR025859">
    <property type="entry name" value="AurF/CmlI"/>
</dbReference>
<accession>A0A831RW16</accession>
<dbReference type="Gene3D" id="1.10.620.20">
    <property type="entry name" value="Ribonucleotide Reductase, subunit A"/>
    <property type="match status" value="1"/>
</dbReference>
<dbReference type="Pfam" id="PF11583">
    <property type="entry name" value="AurF"/>
    <property type="match status" value="1"/>
</dbReference>
<dbReference type="EMBL" id="DRLF01000292">
    <property type="protein sequence ID" value="HEC06849.1"/>
    <property type="molecule type" value="Genomic_DNA"/>
</dbReference>